<dbReference type="InParanoid" id="A0A7J8FV82"/>
<protein>
    <submittedName>
        <fullName evidence="3">Apolipoprotein L6</fullName>
    </submittedName>
</protein>
<keyword evidence="3" id="KW-0449">Lipoprotein</keyword>
<dbReference type="GO" id="GO:0005576">
    <property type="term" value="C:extracellular region"/>
    <property type="evidence" value="ECO:0007669"/>
    <property type="project" value="InterPro"/>
</dbReference>
<dbReference type="InterPro" id="IPR008405">
    <property type="entry name" value="ApoL"/>
</dbReference>
<organism evidence="3 4">
    <name type="scientific">Molossus molossus</name>
    <name type="common">Pallas' mastiff bat</name>
    <name type="synonym">Vespertilio molossus</name>
    <dbReference type="NCBI Taxonomy" id="27622"/>
    <lineage>
        <taxon>Eukaryota</taxon>
        <taxon>Metazoa</taxon>
        <taxon>Chordata</taxon>
        <taxon>Craniata</taxon>
        <taxon>Vertebrata</taxon>
        <taxon>Euteleostomi</taxon>
        <taxon>Mammalia</taxon>
        <taxon>Eutheria</taxon>
        <taxon>Laurasiatheria</taxon>
        <taxon>Chiroptera</taxon>
        <taxon>Yangochiroptera</taxon>
        <taxon>Molossidae</taxon>
        <taxon>Molossus</taxon>
    </lineage>
</organism>
<keyword evidence="2" id="KW-0175">Coiled coil</keyword>
<dbReference type="GO" id="GO:0016020">
    <property type="term" value="C:membrane"/>
    <property type="evidence" value="ECO:0007669"/>
    <property type="project" value="TreeGrafter"/>
</dbReference>
<accession>A0A7J8FV82</accession>
<evidence type="ECO:0000313" key="3">
    <source>
        <dbReference type="EMBL" id="KAF6451607.1"/>
    </source>
</evidence>
<dbReference type="Proteomes" id="UP000550707">
    <property type="component" value="Unassembled WGS sequence"/>
</dbReference>
<dbReference type="PANTHER" id="PTHR14096:SF7">
    <property type="entry name" value="APOLIPOPROTEIN L6"/>
    <property type="match status" value="1"/>
</dbReference>
<evidence type="ECO:0000256" key="1">
    <source>
        <dbReference type="ARBA" id="ARBA00010090"/>
    </source>
</evidence>
<proteinExistence type="inferred from homology"/>
<keyword evidence="4" id="KW-1185">Reference proteome</keyword>
<reference evidence="3 4" key="1">
    <citation type="journal article" date="2020" name="Nature">
        <title>Six reference-quality genomes reveal evolution of bat adaptations.</title>
        <authorList>
            <person name="Jebb D."/>
            <person name="Huang Z."/>
            <person name="Pippel M."/>
            <person name="Hughes G.M."/>
            <person name="Lavrichenko K."/>
            <person name="Devanna P."/>
            <person name="Winkler S."/>
            <person name="Jermiin L.S."/>
            <person name="Skirmuntt E.C."/>
            <person name="Katzourakis A."/>
            <person name="Burkitt-Gray L."/>
            <person name="Ray D.A."/>
            <person name="Sullivan K.A.M."/>
            <person name="Roscito J.G."/>
            <person name="Kirilenko B.M."/>
            <person name="Davalos L.M."/>
            <person name="Corthals A.P."/>
            <person name="Power M.L."/>
            <person name="Jones G."/>
            <person name="Ransome R.D."/>
            <person name="Dechmann D.K.N."/>
            <person name="Locatelli A.G."/>
            <person name="Puechmaille S.J."/>
            <person name="Fedrigo O."/>
            <person name="Jarvis E.D."/>
            <person name="Hiller M."/>
            <person name="Vernes S.C."/>
            <person name="Myers E.W."/>
            <person name="Teeling E.C."/>
        </authorList>
    </citation>
    <scope>NUCLEOTIDE SEQUENCE [LARGE SCALE GENOMIC DNA]</scope>
    <source>
        <strain evidence="3">MMolMol1</strain>
        <tissue evidence="3">Muscle</tissue>
    </source>
</reference>
<gene>
    <name evidence="3" type="ORF">HJG59_000863</name>
</gene>
<comment type="similarity">
    <text evidence="1">Belongs to the apolipoprotein L family.</text>
</comment>
<sequence>MSMDLEVLKLLAAQSGDDDDILLGEDVEQQDIDLSIDKEIFLKEFPSYKRELEVAIKKHRDLADDLDKTKKNFTKASLVTSSIAVTSGAMTILGLALAPATAGGSLILSAAGKGLGTLAGASVILSNILECAHNKKAQAKVGSQGPTLDQKVKDNVEKASCVLTTAGKTALACTRAVKDIKNDIRAFKIARAHPRLAAAATRLLTTGPVSARRSRQVQKVFGGTSLAMRSSTRLVSGVMSGLFLGLDLKSLQNDYKQLKEGVRSEYAEELRAKADELERILTELTQLYERLQQQPLGKILLCLPTKGCHWNLLDQIPLGKRGALLSPRPKAPQEFPGFSIHLPSTCVWLFWF</sequence>
<dbReference type="GO" id="GO:0042157">
    <property type="term" value="P:lipoprotein metabolic process"/>
    <property type="evidence" value="ECO:0007669"/>
    <property type="project" value="InterPro"/>
</dbReference>
<dbReference type="EMBL" id="JACASF010000010">
    <property type="protein sequence ID" value="KAF6451607.1"/>
    <property type="molecule type" value="Genomic_DNA"/>
</dbReference>
<feature type="coiled-coil region" evidence="2">
    <location>
        <begin position="248"/>
        <end position="294"/>
    </location>
</feature>
<name>A0A7J8FV82_MOLMO</name>
<dbReference type="FunCoup" id="A0A7J8FV82">
    <property type="interactions" value="25"/>
</dbReference>
<evidence type="ECO:0000313" key="4">
    <source>
        <dbReference type="Proteomes" id="UP000550707"/>
    </source>
</evidence>
<comment type="caution">
    <text evidence="3">The sequence shown here is derived from an EMBL/GenBank/DDBJ whole genome shotgun (WGS) entry which is preliminary data.</text>
</comment>
<dbReference type="PANTHER" id="PTHR14096">
    <property type="entry name" value="APOLIPOPROTEIN L"/>
    <property type="match status" value="1"/>
</dbReference>
<dbReference type="Pfam" id="PF05461">
    <property type="entry name" value="ApoL"/>
    <property type="match status" value="1"/>
</dbReference>
<dbReference type="GO" id="GO:0006869">
    <property type="term" value="P:lipid transport"/>
    <property type="evidence" value="ECO:0007669"/>
    <property type="project" value="InterPro"/>
</dbReference>
<dbReference type="AlphaFoldDB" id="A0A7J8FV82"/>
<dbReference type="GO" id="GO:0008289">
    <property type="term" value="F:lipid binding"/>
    <property type="evidence" value="ECO:0007669"/>
    <property type="project" value="InterPro"/>
</dbReference>
<evidence type="ECO:0000256" key="2">
    <source>
        <dbReference type="SAM" id="Coils"/>
    </source>
</evidence>